<keyword evidence="2" id="KW-1185">Reference proteome</keyword>
<dbReference type="EMBL" id="KB320709">
    <property type="protein sequence ID" value="ELW64901.1"/>
    <property type="molecule type" value="Genomic_DNA"/>
</dbReference>
<dbReference type="InterPro" id="IPR006746">
    <property type="entry name" value="26S_Psome_Rpn12"/>
</dbReference>
<evidence type="ECO:0000313" key="1">
    <source>
        <dbReference type="EMBL" id="ELW64901.1"/>
    </source>
</evidence>
<organism evidence="1 2">
    <name type="scientific">Tupaia chinensis</name>
    <name type="common">Chinese tree shrew</name>
    <name type="synonym">Tupaia belangeri chinensis</name>
    <dbReference type="NCBI Taxonomy" id="246437"/>
    <lineage>
        <taxon>Eukaryota</taxon>
        <taxon>Metazoa</taxon>
        <taxon>Chordata</taxon>
        <taxon>Craniata</taxon>
        <taxon>Vertebrata</taxon>
        <taxon>Euteleostomi</taxon>
        <taxon>Mammalia</taxon>
        <taxon>Eutheria</taxon>
        <taxon>Euarchontoglires</taxon>
        <taxon>Scandentia</taxon>
        <taxon>Tupaiidae</taxon>
        <taxon>Tupaia</taxon>
    </lineage>
</organism>
<reference evidence="2" key="2">
    <citation type="journal article" date="2013" name="Nat. Commun.">
        <title>Genome of the Chinese tree shrew.</title>
        <authorList>
            <person name="Fan Y."/>
            <person name="Huang Z.Y."/>
            <person name="Cao C.C."/>
            <person name="Chen C.S."/>
            <person name="Chen Y.X."/>
            <person name="Fan D.D."/>
            <person name="He J."/>
            <person name="Hou H.L."/>
            <person name="Hu L."/>
            <person name="Hu X.T."/>
            <person name="Jiang X.T."/>
            <person name="Lai R."/>
            <person name="Lang Y.S."/>
            <person name="Liang B."/>
            <person name="Liao S.G."/>
            <person name="Mu D."/>
            <person name="Ma Y.Y."/>
            <person name="Niu Y.Y."/>
            <person name="Sun X.Q."/>
            <person name="Xia J.Q."/>
            <person name="Xiao J."/>
            <person name="Xiong Z.Q."/>
            <person name="Xu L."/>
            <person name="Yang L."/>
            <person name="Zhang Y."/>
            <person name="Zhao W."/>
            <person name="Zhao X.D."/>
            <person name="Zheng Y.T."/>
            <person name="Zhou J.M."/>
            <person name="Zhu Y.B."/>
            <person name="Zhang G.J."/>
            <person name="Wang J."/>
            <person name="Yao Y.G."/>
        </authorList>
    </citation>
    <scope>NUCLEOTIDE SEQUENCE [LARGE SCALE GENOMIC DNA]</scope>
</reference>
<dbReference type="GO" id="GO:0005829">
    <property type="term" value="C:cytosol"/>
    <property type="evidence" value="ECO:0007669"/>
    <property type="project" value="TreeGrafter"/>
</dbReference>
<gene>
    <name evidence="1" type="ORF">TREES_T100020552</name>
</gene>
<dbReference type="GO" id="GO:0008541">
    <property type="term" value="C:proteasome regulatory particle, lid subcomplex"/>
    <property type="evidence" value="ECO:0007669"/>
    <property type="project" value="TreeGrafter"/>
</dbReference>
<keyword evidence="1" id="KW-0647">Proteasome</keyword>
<dbReference type="PANTHER" id="PTHR12387">
    <property type="entry name" value="26S PROTEASOME NON-ATPASE REGULATORY SUBUNIT 8"/>
    <property type="match status" value="1"/>
</dbReference>
<reference evidence="2" key="1">
    <citation type="submission" date="2012-07" db="EMBL/GenBank/DDBJ databases">
        <title>Genome of the Chinese tree shrew, a rising model animal genetically related to primates.</title>
        <authorList>
            <person name="Zhang G."/>
            <person name="Fan Y."/>
            <person name="Yao Y."/>
            <person name="Huang Z."/>
        </authorList>
    </citation>
    <scope>NUCLEOTIDE SEQUENCE [LARGE SCALE GENOMIC DNA]</scope>
</reference>
<dbReference type="STRING" id="246437.L9KQ35"/>
<proteinExistence type="predicted"/>
<dbReference type="PANTHER" id="PTHR12387:SF0">
    <property type="entry name" value="26S PROTEASOME NON-ATPASE REGULATORY SUBUNIT 8"/>
    <property type="match status" value="1"/>
</dbReference>
<evidence type="ECO:0000313" key="2">
    <source>
        <dbReference type="Proteomes" id="UP000011518"/>
    </source>
</evidence>
<dbReference type="AlphaFoldDB" id="L9KQ35"/>
<dbReference type="GO" id="GO:0043161">
    <property type="term" value="P:proteasome-mediated ubiquitin-dependent protein catabolic process"/>
    <property type="evidence" value="ECO:0007669"/>
    <property type="project" value="TreeGrafter"/>
</dbReference>
<accession>L9KQ35</accession>
<dbReference type="GO" id="GO:0005634">
    <property type="term" value="C:nucleus"/>
    <property type="evidence" value="ECO:0007669"/>
    <property type="project" value="TreeGrafter"/>
</dbReference>
<name>L9KQ35_TUPCH</name>
<dbReference type="Proteomes" id="UP000011518">
    <property type="component" value="Unassembled WGS sequence"/>
</dbReference>
<dbReference type="InParanoid" id="L9KQ35"/>
<dbReference type="Gene3D" id="1.25.40.990">
    <property type="match status" value="1"/>
</dbReference>
<sequence>MEDGSHSCGWGGQRLELQALSSLGNSSSGCSWRLVLLELSFLPTTGTNVTQQQLILARDIRATGAQWSILSKDIPYFEHYTVRLKCYYSDYKEQLPELAYLHQLVGLNLSFLLSQN</sequence>
<protein>
    <submittedName>
        <fullName evidence="1">26S proteasome non-ATPase regulatory subunit 8</fullName>
    </submittedName>
</protein>